<dbReference type="Pfam" id="PF03349">
    <property type="entry name" value="Toluene_X"/>
    <property type="match status" value="1"/>
</dbReference>
<dbReference type="SUPFAM" id="SSF56935">
    <property type="entry name" value="Porins"/>
    <property type="match status" value="1"/>
</dbReference>
<evidence type="ECO:0000256" key="5">
    <source>
        <dbReference type="ARBA" id="ARBA00023136"/>
    </source>
</evidence>
<dbReference type="PANTHER" id="PTHR35093:SF8">
    <property type="entry name" value="OUTER MEMBRANE PROTEIN NMB0088-RELATED"/>
    <property type="match status" value="1"/>
</dbReference>
<evidence type="ECO:0000256" key="1">
    <source>
        <dbReference type="ARBA" id="ARBA00004571"/>
    </source>
</evidence>
<evidence type="ECO:0000256" key="4">
    <source>
        <dbReference type="ARBA" id="ARBA00022729"/>
    </source>
</evidence>
<keyword evidence="4" id="KW-0732">Signal</keyword>
<evidence type="ECO:0000313" key="7">
    <source>
        <dbReference type="EMBL" id="SHO80184.1"/>
    </source>
</evidence>
<evidence type="ECO:0000256" key="3">
    <source>
        <dbReference type="ARBA" id="ARBA00022692"/>
    </source>
</evidence>
<dbReference type="EMBL" id="FRYL01000001">
    <property type="protein sequence ID" value="SHO80184.1"/>
    <property type="molecule type" value="Genomic_DNA"/>
</dbReference>
<dbReference type="GO" id="GO:0009279">
    <property type="term" value="C:cell outer membrane"/>
    <property type="evidence" value="ECO:0007669"/>
    <property type="project" value="UniProtKB-SubCell"/>
</dbReference>
<keyword evidence="2" id="KW-1134">Transmembrane beta strand</keyword>
<comment type="subcellular location">
    <subcellularLocation>
        <location evidence="1">Cell outer membrane</location>
        <topology evidence="1">Multi-pass membrane protein</topology>
    </subcellularLocation>
</comment>
<proteinExistence type="predicted"/>
<dbReference type="AlphaFoldDB" id="A0A1W1EH55"/>
<protein>
    <submittedName>
        <fullName evidence="7">Membrane protein involved in aromatic hydrocarbon degradation</fullName>
    </submittedName>
</protein>
<evidence type="ECO:0000256" key="6">
    <source>
        <dbReference type="ARBA" id="ARBA00023237"/>
    </source>
</evidence>
<accession>A0A1W1EH55</accession>
<dbReference type="PANTHER" id="PTHR35093">
    <property type="entry name" value="OUTER MEMBRANE PROTEIN NMB0088-RELATED"/>
    <property type="match status" value="1"/>
</dbReference>
<sequence>MKKVIILSMATASLLLATNGDNMIGLGPESRALGGTGIAIGMGADSVFKNPAWLVDTQGLVGMFGATIFMPTINAKVGATAGGNNTEVESSADTFLIPEIAITDHITDDLSYGFGMFGVSGMGVDYRGEAPATATANMRTNLQYMRFVPSISYKMGDLRIGIGATISYGSLNISALDATGVQRGGGVSEDFGFGFQVGLGYHISDTLNIGLYYQSEVETEYENAYDFNSDGIYDTLKLSQPTEYGVGIAYINGDFTITADYRKILWSEADGYDNFGWADQDVFAIGTAYTMGNLTLRAGYNYAESPLKDLESLAPTTPAIQQNIFFNMLGFPAFSDTHYSLGLGYEISEKMGIDLAYVYAPDVTVTSPMGIESSNEQNSITFAIRYKFD</sequence>
<keyword evidence="3" id="KW-0812">Transmembrane</keyword>
<reference evidence="7" key="1">
    <citation type="submission" date="2016-10" db="EMBL/GenBank/DDBJ databases">
        <authorList>
            <person name="de Groot N.N."/>
        </authorList>
    </citation>
    <scope>NUCLEOTIDE SEQUENCE</scope>
</reference>
<keyword evidence="5" id="KW-0472">Membrane</keyword>
<organism evidence="7">
    <name type="scientific">hydrothermal vent metagenome</name>
    <dbReference type="NCBI Taxonomy" id="652676"/>
    <lineage>
        <taxon>unclassified sequences</taxon>
        <taxon>metagenomes</taxon>
        <taxon>ecological metagenomes</taxon>
    </lineage>
</organism>
<name>A0A1W1EH55_9ZZZZ</name>
<dbReference type="Gene3D" id="2.40.160.60">
    <property type="entry name" value="Outer membrane protein transport protein (OMPP1/FadL/TodX)"/>
    <property type="match status" value="1"/>
</dbReference>
<gene>
    <name evidence="7" type="ORF">MNB_SV-15-1438</name>
</gene>
<dbReference type="GO" id="GO:0015483">
    <property type="term" value="F:long-chain fatty acid transporting porin activity"/>
    <property type="evidence" value="ECO:0007669"/>
    <property type="project" value="TreeGrafter"/>
</dbReference>
<evidence type="ECO:0000256" key="2">
    <source>
        <dbReference type="ARBA" id="ARBA00022452"/>
    </source>
</evidence>
<dbReference type="InterPro" id="IPR005017">
    <property type="entry name" value="OMPP1/FadL/TodX"/>
</dbReference>
<keyword evidence="6" id="KW-0998">Cell outer membrane</keyword>